<keyword evidence="3 7" id="KW-0238">DNA-binding</keyword>
<dbReference type="PANTHER" id="PTHR24338:SF0">
    <property type="entry name" value="MUSCLE SEGMENTATION HOMEOBOX"/>
    <property type="match status" value="1"/>
</dbReference>
<dbReference type="STRING" id="147828.A0A4S2LHV9"/>
<dbReference type="SUPFAM" id="SSF46689">
    <property type="entry name" value="Homeodomain-like"/>
    <property type="match status" value="1"/>
</dbReference>
<dbReference type="GO" id="GO:0000981">
    <property type="term" value="F:DNA-binding transcription factor activity, RNA polymerase II-specific"/>
    <property type="evidence" value="ECO:0007669"/>
    <property type="project" value="InterPro"/>
</dbReference>
<dbReference type="PROSITE" id="PS50071">
    <property type="entry name" value="HOMEOBOX_2"/>
    <property type="match status" value="1"/>
</dbReference>
<comment type="caution">
    <text evidence="11">The sequence shown here is derived from an EMBL/GenBank/DDBJ whole genome shotgun (WGS) entry which is preliminary data.</text>
</comment>
<reference evidence="11 12" key="1">
    <citation type="journal article" date="2019" name="BMC Genomics">
        <title>New insights from Opisthorchis felineus genome: update on genomics of the epidemiologically important liver flukes.</title>
        <authorList>
            <person name="Ershov N.I."/>
            <person name="Mordvinov V.A."/>
            <person name="Prokhortchouk E.B."/>
            <person name="Pakharukova M.Y."/>
            <person name="Gunbin K.V."/>
            <person name="Ustyantsev K."/>
            <person name="Genaev M.A."/>
            <person name="Blinov A.G."/>
            <person name="Mazur A."/>
            <person name="Boulygina E."/>
            <person name="Tsygankova S."/>
            <person name="Khrameeva E."/>
            <person name="Chekanov N."/>
            <person name="Fan G."/>
            <person name="Xiao A."/>
            <person name="Zhang H."/>
            <person name="Xu X."/>
            <person name="Yang H."/>
            <person name="Solovyev V."/>
            <person name="Lee S.M."/>
            <person name="Liu X."/>
            <person name="Afonnikov D.A."/>
            <person name="Skryabin K.G."/>
        </authorList>
    </citation>
    <scope>NUCLEOTIDE SEQUENCE [LARGE SCALE GENOMIC DNA]</scope>
    <source>
        <strain evidence="11">AK-0245</strain>
        <tissue evidence="11">Whole organism</tissue>
    </source>
</reference>
<dbReference type="Gene3D" id="1.10.10.60">
    <property type="entry name" value="Homeodomain-like"/>
    <property type="match status" value="1"/>
</dbReference>
<comment type="subcellular location">
    <subcellularLocation>
        <location evidence="1 7 8">Nucleus</location>
    </subcellularLocation>
</comment>
<dbReference type="InterPro" id="IPR009057">
    <property type="entry name" value="Homeodomain-like_sf"/>
</dbReference>
<evidence type="ECO:0000256" key="7">
    <source>
        <dbReference type="PROSITE-ProRule" id="PRU00108"/>
    </source>
</evidence>
<dbReference type="Pfam" id="PF00046">
    <property type="entry name" value="Homeodomain"/>
    <property type="match status" value="1"/>
</dbReference>
<dbReference type="AlphaFoldDB" id="A0A4S2LHV9"/>
<evidence type="ECO:0000259" key="10">
    <source>
        <dbReference type="PROSITE" id="PS50071"/>
    </source>
</evidence>
<evidence type="ECO:0000256" key="9">
    <source>
        <dbReference type="SAM" id="MobiDB-lite"/>
    </source>
</evidence>
<dbReference type="PRINTS" id="PR00024">
    <property type="entry name" value="HOMEOBOX"/>
</dbReference>
<dbReference type="Proteomes" id="UP000308267">
    <property type="component" value="Unassembled WGS sequence"/>
</dbReference>
<evidence type="ECO:0000313" key="11">
    <source>
        <dbReference type="EMBL" id="TGZ62981.1"/>
    </source>
</evidence>
<evidence type="ECO:0000256" key="4">
    <source>
        <dbReference type="ARBA" id="ARBA00023155"/>
    </source>
</evidence>
<dbReference type="InterPro" id="IPR001356">
    <property type="entry name" value="HD"/>
</dbReference>
<dbReference type="OrthoDB" id="6159439at2759"/>
<proteinExistence type="inferred from homology"/>
<dbReference type="EMBL" id="SJOL01007337">
    <property type="protein sequence ID" value="TGZ62981.1"/>
    <property type="molecule type" value="Genomic_DNA"/>
</dbReference>
<dbReference type="SMART" id="SM00389">
    <property type="entry name" value="HOX"/>
    <property type="match status" value="1"/>
</dbReference>
<keyword evidence="2" id="KW-0217">Developmental protein</keyword>
<gene>
    <name evidence="11" type="ORF">CRM22_007140</name>
</gene>
<evidence type="ECO:0000256" key="2">
    <source>
        <dbReference type="ARBA" id="ARBA00022473"/>
    </source>
</evidence>
<evidence type="ECO:0000313" key="12">
    <source>
        <dbReference type="Proteomes" id="UP000308267"/>
    </source>
</evidence>
<evidence type="ECO:0000256" key="8">
    <source>
        <dbReference type="RuleBase" id="RU000682"/>
    </source>
</evidence>
<accession>A0A4S2LHV9</accession>
<dbReference type="CDD" id="cd00086">
    <property type="entry name" value="homeodomain"/>
    <property type="match status" value="1"/>
</dbReference>
<feature type="region of interest" description="Disordered" evidence="9">
    <location>
        <begin position="238"/>
        <end position="296"/>
    </location>
</feature>
<feature type="domain" description="Homeobox" evidence="10">
    <location>
        <begin position="178"/>
        <end position="238"/>
    </location>
</feature>
<name>A0A4S2LHV9_OPIFE</name>
<sequence length="607" mass="67099">MAENNQTTAYSLSFSIDALLRKPKHDTDRKQCVQSEGSNKFSSLLDPYCTKLCQVQSSRDCDQNFLQCELTATSSSSRGTEVRITAGRSTETTWTRLLQSRIESVTGGFHASSLVQDNVTFPKDHGIQSTDAGKTNLYATRFEHYLPAGSEAVINNWFDLVSKYDQTGPQKCTLRKHKPNRKPRTPFTTQQLVALERKFRQKQYLSIAERAEFSANLTLTETQVKIWFQNRRAKAKRLQEADTGLYQPNSTERIETENSNKSQTPSGEKCLASNSDRASHSSLQLPTPPHTPTYSRQKTASNIFTVVPPIQVETSFDSEQNSSDGLILSKSSDTSTIHGGSKLLPSSPASRNANFTAKALSRSSGHTISYFSNSSRNVIDYPETRRSESTTIWNRTTIPYQTIDMTSTQNSASAISSPQGVDSDRCHPSALPDCGLQNSPVFFGNAPPEISRGTFVSSPPTDNLNLHPFVTCLTGSSHRHYNLDNQPKPIALTNFLPHPFLSPAKLSPTRSTQPDSCIGPQFTRSPTYSNNPFRPQTQTICDQISPSTVNPTYSYLTSIGPPFHSACSSSSSLPSLSASNLYLLHLQTMNAKQCNVMRPFDLIMASI</sequence>
<dbReference type="InterPro" id="IPR017970">
    <property type="entry name" value="Homeobox_CS"/>
</dbReference>
<keyword evidence="12" id="KW-1185">Reference proteome</keyword>
<dbReference type="InterPro" id="IPR050674">
    <property type="entry name" value="Msh_Homeobox_Regulators"/>
</dbReference>
<dbReference type="GO" id="GO:0005634">
    <property type="term" value="C:nucleus"/>
    <property type="evidence" value="ECO:0007669"/>
    <property type="project" value="UniProtKB-SubCell"/>
</dbReference>
<dbReference type="GO" id="GO:0000977">
    <property type="term" value="F:RNA polymerase II transcription regulatory region sequence-specific DNA binding"/>
    <property type="evidence" value="ECO:0007669"/>
    <property type="project" value="TreeGrafter"/>
</dbReference>
<evidence type="ECO:0000256" key="1">
    <source>
        <dbReference type="ARBA" id="ARBA00004123"/>
    </source>
</evidence>
<dbReference type="GO" id="GO:0048598">
    <property type="term" value="P:embryonic morphogenesis"/>
    <property type="evidence" value="ECO:0007669"/>
    <property type="project" value="TreeGrafter"/>
</dbReference>
<keyword evidence="4 7" id="KW-0371">Homeobox</keyword>
<comment type="similarity">
    <text evidence="6">Belongs to the Msh homeobox family.</text>
</comment>
<feature type="DNA-binding region" description="Homeobox" evidence="7">
    <location>
        <begin position="180"/>
        <end position="239"/>
    </location>
</feature>
<evidence type="ECO:0000256" key="3">
    <source>
        <dbReference type="ARBA" id="ARBA00023125"/>
    </source>
</evidence>
<dbReference type="PROSITE" id="PS00027">
    <property type="entry name" value="HOMEOBOX_1"/>
    <property type="match status" value="1"/>
</dbReference>
<feature type="compositionally biased region" description="Polar residues" evidence="9">
    <location>
        <begin position="259"/>
        <end position="285"/>
    </location>
</feature>
<organism evidence="11 12">
    <name type="scientific">Opisthorchis felineus</name>
    <dbReference type="NCBI Taxonomy" id="147828"/>
    <lineage>
        <taxon>Eukaryota</taxon>
        <taxon>Metazoa</taxon>
        <taxon>Spiralia</taxon>
        <taxon>Lophotrochozoa</taxon>
        <taxon>Platyhelminthes</taxon>
        <taxon>Trematoda</taxon>
        <taxon>Digenea</taxon>
        <taxon>Opisthorchiida</taxon>
        <taxon>Opisthorchiata</taxon>
        <taxon>Opisthorchiidae</taxon>
        <taxon>Opisthorchis</taxon>
    </lineage>
</organism>
<protein>
    <recommendedName>
        <fullName evidence="10">Homeobox domain-containing protein</fullName>
    </recommendedName>
</protein>
<evidence type="ECO:0000256" key="6">
    <source>
        <dbReference type="ARBA" id="ARBA00038425"/>
    </source>
</evidence>
<dbReference type="InterPro" id="IPR020479">
    <property type="entry name" value="HD_metazoa"/>
</dbReference>
<dbReference type="PANTHER" id="PTHR24338">
    <property type="entry name" value="HOMEOBOX PROTEIN MSX"/>
    <property type="match status" value="1"/>
</dbReference>
<evidence type="ECO:0000256" key="5">
    <source>
        <dbReference type="ARBA" id="ARBA00023242"/>
    </source>
</evidence>
<keyword evidence="5 7" id="KW-0539">Nucleus</keyword>